<reference evidence="3" key="1">
    <citation type="journal article" date="2006" name="PLoS Biol.">
        <title>Macronuclear genome sequence of the ciliate Tetrahymena thermophila, a model eukaryote.</title>
        <authorList>
            <person name="Eisen J.A."/>
            <person name="Coyne R.S."/>
            <person name="Wu M."/>
            <person name="Wu D."/>
            <person name="Thiagarajan M."/>
            <person name="Wortman J.R."/>
            <person name="Badger J.H."/>
            <person name="Ren Q."/>
            <person name="Amedeo P."/>
            <person name="Jones K.M."/>
            <person name="Tallon L.J."/>
            <person name="Delcher A.L."/>
            <person name="Salzberg S.L."/>
            <person name="Silva J.C."/>
            <person name="Haas B.J."/>
            <person name="Majoros W.H."/>
            <person name="Farzad M."/>
            <person name="Carlton J.M."/>
            <person name="Smith R.K. Jr."/>
            <person name="Garg J."/>
            <person name="Pearlman R.E."/>
            <person name="Karrer K.M."/>
            <person name="Sun L."/>
            <person name="Manning G."/>
            <person name="Elde N.C."/>
            <person name="Turkewitz A.P."/>
            <person name="Asai D.J."/>
            <person name="Wilkes D.E."/>
            <person name="Wang Y."/>
            <person name="Cai H."/>
            <person name="Collins K."/>
            <person name="Stewart B.A."/>
            <person name="Lee S.R."/>
            <person name="Wilamowska K."/>
            <person name="Weinberg Z."/>
            <person name="Ruzzo W.L."/>
            <person name="Wloga D."/>
            <person name="Gaertig J."/>
            <person name="Frankel J."/>
            <person name="Tsao C.-C."/>
            <person name="Gorovsky M.A."/>
            <person name="Keeling P.J."/>
            <person name="Waller R.F."/>
            <person name="Patron N.J."/>
            <person name="Cherry J.M."/>
            <person name="Stover N.A."/>
            <person name="Krieger C.J."/>
            <person name="del Toro C."/>
            <person name="Ryder H.F."/>
            <person name="Williamson S.C."/>
            <person name="Barbeau R.A."/>
            <person name="Hamilton E.P."/>
            <person name="Orias E."/>
        </authorList>
    </citation>
    <scope>NUCLEOTIDE SEQUENCE [LARGE SCALE GENOMIC DNA]</scope>
    <source>
        <strain evidence="3">SB210</strain>
    </source>
</reference>
<proteinExistence type="predicted"/>
<dbReference type="Proteomes" id="UP000009168">
    <property type="component" value="Unassembled WGS sequence"/>
</dbReference>
<dbReference type="AlphaFoldDB" id="I7LWU5"/>
<dbReference type="InParanoid" id="I7LWU5"/>
<protein>
    <submittedName>
        <fullName evidence="2">Uncharacterized protein</fullName>
    </submittedName>
</protein>
<dbReference type="EMBL" id="GG662512">
    <property type="protein sequence ID" value="EAS02883.2"/>
    <property type="molecule type" value="Genomic_DNA"/>
</dbReference>
<gene>
    <name evidence="2" type="ORF">TTHERM_00492360</name>
</gene>
<dbReference type="RefSeq" id="XP_001023128.2">
    <property type="nucleotide sequence ID" value="XM_001023128.2"/>
</dbReference>
<accession>I7LWU5</accession>
<feature type="region of interest" description="Disordered" evidence="1">
    <location>
        <begin position="185"/>
        <end position="210"/>
    </location>
</feature>
<dbReference type="GeneID" id="7843117"/>
<dbReference type="KEGG" id="tet:TTHERM_00492360"/>
<evidence type="ECO:0000256" key="1">
    <source>
        <dbReference type="SAM" id="MobiDB-lite"/>
    </source>
</evidence>
<feature type="compositionally biased region" description="Basic and acidic residues" evidence="1">
    <location>
        <begin position="185"/>
        <end position="197"/>
    </location>
</feature>
<keyword evidence="3" id="KW-1185">Reference proteome</keyword>
<organism evidence="2 3">
    <name type="scientific">Tetrahymena thermophila (strain SB210)</name>
    <dbReference type="NCBI Taxonomy" id="312017"/>
    <lineage>
        <taxon>Eukaryota</taxon>
        <taxon>Sar</taxon>
        <taxon>Alveolata</taxon>
        <taxon>Ciliophora</taxon>
        <taxon>Intramacronucleata</taxon>
        <taxon>Oligohymenophorea</taxon>
        <taxon>Hymenostomatida</taxon>
        <taxon>Tetrahymenina</taxon>
        <taxon>Tetrahymenidae</taxon>
        <taxon>Tetrahymena</taxon>
    </lineage>
</organism>
<name>I7LWU5_TETTS</name>
<feature type="compositionally biased region" description="Polar residues" evidence="1">
    <location>
        <begin position="199"/>
        <end position="210"/>
    </location>
</feature>
<evidence type="ECO:0000313" key="2">
    <source>
        <dbReference type="EMBL" id="EAS02883.2"/>
    </source>
</evidence>
<evidence type="ECO:0000313" key="3">
    <source>
        <dbReference type="Proteomes" id="UP000009168"/>
    </source>
</evidence>
<sequence>MNRSLTQKTLVQSQSSILFNNSVTHDSLISIQSQNRDKSFKYPPNPTISQSNHSVLLKDSQVMLKLSEKKKQELSNLHQSIKDPNINIFKLKEGEYDNMTYQGKMQNKQVFIPKNQAQEGRNNYKFQMSKQEYFDTIQNLPRASINPFHLVPDLNPQQQDLVSQQVPIYQKLSLKNTNRILDDSIIAKENQKQERRSTKSSSKNVETNTSKNEIIPYNSYALDQSEFDLFFKQQEHQQKLLIDQQIAIQEYGRNHPPNFQKKSELAQLAKCMILNQNNSPFCYQVSNTISLGRTADDLLTISKYNDKEYYHRIRSQDKNINIPQNIQNKLKSEPSFQQGSLVFGRIAQGIVQQHNPSLKLKYTQKQEEIQMKNNSYKKNLSLKRQNLYRNLGSYNILTHQLRISNEEYLQQLDKTNQKQEINSKRTEKQASFFQPAFLTQQQQQINQQQSQQNINKESNNQI</sequence>